<organism evidence="1 2">
    <name type="scientific">Dyadobacter psychrotolerans</name>
    <dbReference type="NCBI Taxonomy" id="2541721"/>
    <lineage>
        <taxon>Bacteria</taxon>
        <taxon>Pseudomonadati</taxon>
        <taxon>Bacteroidota</taxon>
        <taxon>Cytophagia</taxon>
        <taxon>Cytophagales</taxon>
        <taxon>Spirosomataceae</taxon>
        <taxon>Dyadobacter</taxon>
    </lineage>
</organism>
<dbReference type="Pfam" id="PF02348">
    <property type="entry name" value="CTP_transf_3"/>
    <property type="match status" value="1"/>
</dbReference>
<dbReference type="OrthoDB" id="9805604at2"/>
<evidence type="ECO:0000313" key="1">
    <source>
        <dbReference type="EMBL" id="TDE11602.1"/>
    </source>
</evidence>
<comment type="caution">
    <text evidence="1">The sequence shown here is derived from an EMBL/GenBank/DDBJ whole genome shotgun (WGS) entry which is preliminary data.</text>
</comment>
<keyword evidence="1" id="KW-0548">Nucleotidyltransferase</keyword>
<dbReference type="EMBL" id="SMFL01000011">
    <property type="protein sequence ID" value="TDE11602.1"/>
    <property type="molecule type" value="Genomic_DNA"/>
</dbReference>
<dbReference type="Proteomes" id="UP000294850">
    <property type="component" value="Unassembled WGS sequence"/>
</dbReference>
<proteinExistence type="predicted"/>
<dbReference type="Gene3D" id="3.90.550.10">
    <property type="entry name" value="Spore Coat Polysaccharide Biosynthesis Protein SpsA, Chain A"/>
    <property type="match status" value="1"/>
</dbReference>
<sequence length="233" mass="26205">MDNKPRILAIIPARAGSKGIPGKNLRLLAGKPLLCYTIESALASREVDTILLSTDSIHAIDIAKSYPGIEVPFVRPDELALDNTPTIEVVKHAINYYLLNKCTFDYVCILQPTTPFRQEGLIDKTIRTIIKTKADSLTTVRRVPPKYNPHWTFKMDSGRIYVSTGDKHIITRRQDLPEVWYRDGQVYIATIEQIKKDALLGGKMVGFENENGPDINIDTIEDWELAEQILANG</sequence>
<reference evidence="1 2" key="1">
    <citation type="submission" date="2019-03" db="EMBL/GenBank/DDBJ databases">
        <title>Dyadobacter AR-3-6 sp. nov., isolated from arctic soil.</title>
        <authorList>
            <person name="Chaudhary D.K."/>
        </authorList>
    </citation>
    <scope>NUCLEOTIDE SEQUENCE [LARGE SCALE GENOMIC DNA]</scope>
    <source>
        <strain evidence="1 2">AR-3-6</strain>
    </source>
</reference>
<keyword evidence="1" id="KW-0808">Transferase</keyword>
<dbReference type="InterPro" id="IPR029044">
    <property type="entry name" value="Nucleotide-diphossugar_trans"/>
</dbReference>
<dbReference type="PANTHER" id="PTHR21485">
    <property type="entry name" value="HAD SUPERFAMILY MEMBERS CMAS AND KDSC"/>
    <property type="match status" value="1"/>
</dbReference>
<dbReference type="SUPFAM" id="SSF53448">
    <property type="entry name" value="Nucleotide-diphospho-sugar transferases"/>
    <property type="match status" value="1"/>
</dbReference>
<keyword evidence="2" id="KW-1185">Reference proteome</keyword>
<accession>A0A4R5DCU6</accession>
<dbReference type="GO" id="GO:0008781">
    <property type="term" value="F:N-acylneuraminate cytidylyltransferase activity"/>
    <property type="evidence" value="ECO:0007669"/>
    <property type="project" value="TreeGrafter"/>
</dbReference>
<dbReference type="RefSeq" id="WP_131960935.1">
    <property type="nucleotide sequence ID" value="NZ_SMFL01000011.1"/>
</dbReference>
<dbReference type="PANTHER" id="PTHR21485:SF6">
    <property type="entry name" value="N-ACYLNEURAMINATE CYTIDYLYLTRANSFERASE-RELATED"/>
    <property type="match status" value="1"/>
</dbReference>
<protein>
    <submittedName>
        <fullName evidence="1">Acylneuraminate cytidylyltransferase family protein</fullName>
    </submittedName>
</protein>
<dbReference type="AlphaFoldDB" id="A0A4R5DCU6"/>
<evidence type="ECO:0000313" key="2">
    <source>
        <dbReference type="Proteomes" id="UP000294850"/>
    </source>
</evidence>
<dbReference type="InterPro" id="IPR050793">
    <property type="entry name" value="CMP-NeuNAc_synthase"/>
</dbReference>
<name>A0A4R5DCU6_9BACT</name>
<dbReference type="CDD" id="cd02513">
    <property type="entry name" value="CMP-NeuAc_Synthase"/>
    <property type="match status" value="1"/>
</dbReference>
<dbReference type="InterPro" id="IPR003329">
    <property type="entry name" value="Cytidylyl_trans"/>
</dbReference>
<gene>
    <name evidence="1" type="ORF">E0F88_24545</name>
</gene>